<name>A0A8J3XVV1_9ACTN</name>
<dbReference type="AlphaFoldDB" id="A0A8J3XVV1"/>
<reference evidence="1" key="1">
    <citation type="submission" date="2021-01" db="EMBL/GenBank/DDBJ databases">
        <title>Whole genome shotgun sequence of Planotetraspora thailandica NBRC 104271.</title>
        <authorList>
            <person name="Komaki H."/>
            <person name="Tamura T."/>
        </authorList>
    </citation>
    <scope>NUCLEOTIDE SEQUENCE</scope>
    <source>
        <strain evidence="1">NBRC 104271</strain>
    </source>
</reference>
<evidence type="ECO:0000313" key="1">
    <source>
        <dbReference type="EMBL" id="GII54066.1"/>
    </source>
</evidence>
<dbReference type="Proteomes" id="UP000605992">
    <property type="component" value="Unassembled WGS sequence"/>
</dbReference>
<organism evidence="1 2">
    <name type="scientific">Planotetraspora thailandica</name>
    <dbReference type="NCBI Taxonomy" id="487172"/>
    <lineage>
        <taxon>Bacteria</taxon>
        <taxon>Bacillati</taxon>
        <taxon>Actinomycetota</taxon>
        <taxon>Actinomycetes</taxon>
        <taxon>Streptosporangiales</taxon>
        <taxon>Streptosporangiaceae</taxon>
        <taxon>Planotetraspora</taxon>
    </lineage>
</organism>
<proteinExistence type="predicted"/>
<dbReference type="EMBL" id="BOOR01000012">
    <property type="protein sequence ID" value="GII54066.1"/>
    <property type="molecule type" value="Genomic_DNA"/>
</dbReference>
<accession>A0A8J3XVV1</accession>
<gene>
    <name evidence="1" type="ORF">Pth03_24550</name>
</gene>
<keyword evidence="2" id="KW-1185">Reference proteome</keyword>
<sequence>MRELFRLVDDDLGQTVDALEATAGSMRTLDRTPERPVAREGWAVSDTQPGSVWALYARAADVQQVRAQLAELRAYVDGETGGHVHAECYDRGRPGVGLEAVLALARAGSSTGSS</sequence>
<protein>
    <submittedName>
        <fullName evidence="1">Uncharacterized protein</fullName>
    </submittedName>
</protein>
<comment type="caution">
    <text evidence="1">The sequence shown here is derived from an EMBL/GenBank/DDBJ whole genome shotgun (WGS) entry which is preliminary data.</text>
</comment>
<evidence type="ECO:0000313" key="2">
    <source>
        <dbReference type="Proteomes" id="UP000605992"/>
    </source>
</evidence>
<dbReference type="RefSeq" id="WP_203944274.1">
    <property type="nucleotide sequence ID" value="NZ_BOOR01000012.1"/>
</dbReference>